<evidence type="ECO:0000256" key="3">
    <source>
        <dbReference type="SAM" id="SignalP"/>
    </source>
</evidence>
<dbReference type="Pfam" id="PF00379">
    <property type="entry name" value="Chitin_bind_4"/>
    <property type="match status" value="1"/>
</dbReference>
<gene>
    <name evidence="4" type="ORF">KUF71_005686</name>
</gene>
<feature type="signal peptide" evidence="3">
    <location>
        <begin position="1"/>
        <end position="16"/>
    </location>
</feature>
<dbReference type="InterPro" id="IPR050468">
    <property type="entry name" value="Cuticle_Struct_Prot"/>
</dbReference>
<dbReference type="EMBL" id="JAHWGI010000394">
    <property type="protein sequence ID" value="KAK3914998.1"/>
    <property type="molecule type" value="Genomic_DNA"/>
</dbReference>
<dbReference type="GO" id="GO:0062129">
    <property type="term" value="C:chitin-based extracellular matrix"/>
    <property type="evidence" value="ECO:0007669"/>
    <property type="project" value="TreeGrafter"/>
</dbReference>
<keyword evidence="3" id="KW-0732">Signal</keyword>
<dbReference type="Proteomes" id="UP001219518">
    <property type="component" value="Unassembled WGS sequence"/>
</dbReference>
<evidence type="ECO:0000313" key="5">
    <source>
        <dbReference type="Proteomes" id="UP001219518"/>
    </source>
</evidence>
<proteinExistence type="predicted"/>
<dbReference type="InterPro" id="IPR000618">
    <property type="entry name" value="Insect_cuticle"/>
</dbReference>
<dbReference type="PROSITE" id="PS51155">
    <property type="entry name" value="CHIT_BIND_RR_2"/>
    <property type="match status" value="1"/>
</dbReference>
<dbReference type="PROSITE" id="PS00233">
    <property type="entry name" value="CHIT_BIND_RR_1"/>
    <property type="match status" value="1"/>
</dbReference>
<keyword evidence="5" id="KW-1185">Reference proteome</keyword>
<protein>
    <submittedName>
        <fullName evidence="4">Cuticle protein 6</fullName>
    </submittedName>
</protein>
<dbReference type="PANTHER" id="PTHR10380:SF196">
    <property type="entry name" value="CUTICULAR PROTEIN 72EA"/>
    <property type="match status" value="1"/>
</dbReference>
<evidence type="ECO:0000256" key="2">
    <source>
        <dbReference type="PROSITE-ProRule" id="PRU00497"/>
    </source>
</evidence>
<comment type="caution">
    <text evidence="4">The sequence shown here is derived from an EMBL/GenBank/DDBJ whole genome shotgun (WGS) entry which is preliminary data.</text>
</comment>
<keyword evidence="1 2" id="KW-0193">Cuticle</keyword>
<sequence length="477" mass="49848">MKSFIVLSCVLAVAVASYVPADTPEVAAAKAQHFAAHAQANARNWASDVVVNNHWVAAAPAWNSLWAARANWYAPSWQRYYSPAQISVVNGHVQDTPEVAAEKAKHFALVAEAQARSGGAYVSGEDDGQWYDDVHAVPLVKSWVAQPAVSHSYVKSYVTPTVVAARHHVQPAHVVVANGHVQDTPEVAAEKAKHLSIFAQTAARDAAAGSTEWADNAENWRAWGPGAAISTYAAVAPVVSSAYPAWTGEPANIVVANGHVQDTAEVVAEKAKHFALVAEAKARNAASGEEWSEVVAPVVSHVTPVVNHVAPAVVSRVAPVVSHVAPVAPVAAVADIHSQYHAQDEAGQYSYGYNGGLSTKNEEKTVDGVTRGAFSYVDSNGVVQSRSYVADALGFRVAATDLPVGPAPAGHVVAAAAPVATVYSAAAPVAVRAHHVPAQVVVKPDGTLEDTPEVAAAKAQHYAAHQQEHARLAGGAW</sequence>
<dbReference type="AlphaFoldDB" id="A0AAE1H5N3"/>
<evidence type="ECO:0000256" key="1">
    <source>
        <dbReference type="ARBA" id="ARBA00022460"/>
    </source>
</evidence>
<evidence type="ECO:0000313" key="4">
    <source>
        <dbReference type="EMBL" id="KAK3914998.1"/>
    </source>
</evidence>
<reference evidence="4" key="2">
    <citation type="journal article" date="2023" name="BMC Genomics">
        <title>Pest status, molecular evolution, and epigenetic factors derived from the genome assembly of Frankliniella fusca, a thysanopteran phytovirus vector.</title>
        <authorList>
            <person name="Catto M.A."/>
            <person name="Labadie P.E."/>
            <person name="Jacobson A.L."/>
            <person name="Kennedy G.G."/>
            <person name="Srinivasan R."/>
            <person name="Hunt B.G."/>
        </authorList>
    </citation>
    <scope>NUCLEOTIDE SEQUENCE</scope>
    <source>
        <strain evidence="4">PL_HMW_Pooled</strain>
    </source>
</reference>
<organism evidence="4 5">
    <name type="scientific">Frankliniella fusca</name>
    <dbReference type="NCBI Taxonomy" id="407009"/>
    <lineage>
        <taxon>Eukaryota</taxon>
        <taxon>Metazoa</taxon>
        <taxon>Ecdysozoa</taxon>
        <taxon>Arthropoda</taxon>
        <taxon>Hexapoda</taxon>
        <taxon>Insecta</taxon>
        <taxon>Pterygota</taxon>
        <taxon>Neoptera</taxon>
        <taxon>Paraneoptera</taxon>
        <taxon>Thysanoptera</taxon>
        <taxon>Terebrantia</taxon>
        <taxon>Thripoidea</taxon>
        <taxon>Thripidae</taxon>
        <taxon>Frankliniella</taxon>
    </lineage>
</organism>
<dbReference type="PANTHER" id="PTHR10380">
    <property type="entry name" value="CUTICLE PROTEIN"/>
    <property type="match status" value="1"/>
</dbReference>
<dbReference type="GO" id="GO:0008010">
    <property type="term" value="F:structural constituent of chitin-based larval cuticle"/>
    <property type="evidence" value="ECO:0007669"/>
    <property type="project" value="TreeGrafter"/>
</dbReference>
<feature type="chain" id="PRO_5041901737" evidence="3">
    <location>
        <begin position="17"/>
        <end position="477"/>
    </location>
</feature>
<reference evidence="4" key="1">
    <citation type="submission" date="2021-07" db="EMBL/GenBank/DDBJ databases">
        <authorList>
            <person name="Catto M.A."/>
            <person name="Jacobson A."/>
            <person name="Kennedy G."/>
            <person name="Labadie P."/>
            <person name="Hunt B.G."/>
            <person name="Srinivasan R."/>
        </authorList>
    </citation>
    <scope>NUCLEOTIDE SEQUENCE</scope>
    <source>
        <strain evidence="4">PL_HMW_Pooled</strain>
        <tissue evidence="4">Head</tissue>
    </source>
</reference>
<dbReference type="InterPro" id="IPR031311">
    <property type="entry name" value="CHIT_BIND_RR_consensus"/>
</dbReference>
<accession>A0AAE1H5N3</accession>
<name>A0AAE1H5N3_9NEOP</name>